<evidence type="ECO:0000256" key="8">
    <source>
        <dbReference type="ARBA" id="ARBA00023136"/>
    </source>
</evidence>
<evidence type="ECO:0000256" key="12">
    <source>
        <dbReference type="SAM" id="SignalP"/>
    </source>
</evidence>
<comment type="subcellular location">
    <subcellularLocation>
        <location evidence="1">Membrane</location>
        <topology evidence="1">Multi-pass membrane protein</topology>
    </subcellularLocation>
</comment>
<evidence type="ECO:0000256" key="3">
    <source>
        <dbReference type="ARBA" id="ARBA00022449"/>
    </source>
</evidence>
<reference evidence="14 15" key="1">
    <citation type="journal article" date="2014" name="Genome Announc.">
        <title>Complete genome sequence of Magnetospirillum gryphiswaldense MSR-1.</title>
        <authorList>
            <person name="Wang X."/>
            <person name="Wang Q."/>
            <person name="Zhang W."/>
            <person name="Wang Y."/>
            <person name="Li L."/>
            <person name="Wen T."/>
            <person name="Zhang T."/>
            <person name="Zhang Y."/>
            <person name="Xu J."/>
            <person name="Hu J."/>
            <person name="Li S."/>
            <person name="Liu L."/>
            <person name="Liu J."/>
            <person name="Jiang W."/>
            <person name="Tian J."/>
            <person name="Li Y."/>
            <person name="Schuler D."/>
            <person name="Wang L."/>
            <person name="Li J."/>
        </authorList>
    </citation>
    <scope>NUCLEOTIDE SEQUENCE [LARGE SCALE GENOMIC DNA]</scope>
    <source>
        <strain evidence="15">DSM 6361 / JCM 21280 / NBRC 15271 / MSR-1</strain>
    </source>
</reference>
<feature type="transmembrane region" description="Helical" evidence="11">
    <location>
        <begin position="281"/>
        <end position="298"/>
    </location>
</feature>
<dbReference type="GO" id="GO:0006814">
    <property type="term" value="P:sodium ion transport"/>
    <property type="evidence" value="ECO:0007669"/>
    <property type="project" value="UniProtKB-KW"/>
</dbReference>
<keyword evidence="15" id="KW-1185">Reference proteome</keyword>
<dbReference type="AlphaFoldDB" id="V6F2Q0"/>
<dbReference type="HOGENOM" id="CLU_029697_0_0_5"/>
<feature type="transmembrane region" description="Helical" evidence="11">
    <location>
        <begin position="360"/>
        <end position="382"/>
    </location>
</feature>
<keyword evidence="7" id="KW-0406">Ion transport</keyword>
<keyword evidence="6" id="KW-0915">Sodium</keyword>
<evidence type="ECO:0000313" key="15">
    <source>
        <dbReference type="Proteomes" id="UP000018922"/>
    </source>
</evidence>
<evidence type="ECO:0000256" key="4">
    <source>
        <dbReference type="ARBA" id="ARBA00022692"/>
    </source>
</evidence>
<evidence type="ECO:0000256" key="1">
    <source>
        <dbReference type="ARBA" id="ARBA00004141"/>
    </source>
</evidence>
<evidence type="ECO:0000256" key="2">
    <source>
        <dbReference type="ARBA" id="ARBA00022448"/>
    </source>
</evidence>
<sequence>MNALLTLSAAVMLFPSAAFAASPGLPDLTSHWVGYAALAIFGAAYMLVIAEETTHLRKSKPVVVAAGILWVLIALVYGGMGRPDEVEGPLRHVFLEYAELLLFLLVAMTYVNALEERRVFDTLRAWLIRSGFSYRKLFWLTGVLAFFISPVADNLTTALVMCAVVLAVGKESPRFVAISCVNIVVAANAGGAFSPFGDITTLMVWQKGMVPFGQFFALFLPSVVNYVIPAGLMHAAVPAGTPAAVDESVAMKTGARRVMVLFALTIATAVGFHNFLHLPPVIGMMTGLGYLQLFGFYLKKTHARNGANGDYPYDVFRKIVRVEWDTLLFFYGVMMCVGALGVLGYLSLMSNVLYGQLGATYANVIIGVLSAILDNIPLMFAVLTMQPDMSLGQWLMITLTAGVGGSLLSIGSAAGVALMGQARGVYTFSSHLRWSWAVAIGYAASIATHRLLNAGMF</sequence>
<proteinExistence type="inferred from homology"/>
<evidence type="ECO:0000256" key="6">
    <source>
        <dbReference type="ARBA" id="ARBA00023053"/>
    </source>
</evidence>
<feature type="transmembrane region" description="Helical" evidence="11">
    <location>
        <begin position="62"/>
        <end position="80"/>
    </location>
</feature>
<evidence type="ECO:0000256" key="10">
    <source>
        <dbReference type="ARBA" id="ARBA00025753"/>
    </source>
</evidence>
<dbReference type="Pfam" id="PF03600">
    <property type="entry name" value="CitMHS"/>
    <property type="match status" value="1"/>
</dbReference>
<keyword evidence="3" id="KW-0050">Antiport</keyword>
<evidence type="ECO:0000259" key="13">
    <source>
        <dbReference type="Pfam" id="PF03600"/>
    </source>
</evidence>
<keyword evidence="8 11" id="KW-0472">Membrane</keyword>
<keyword evidence="9" id="KW-0739">Sodium transport</keyword>
<evidence type="ECO:0000256" key="5">
    <source>
        <dbReference type="ARBA" id="ARBA00022989"/>
    </source>
</evidence>
<feature type="transmembrane region" description="Helical" evidence="11">
    <location>
        <begin position="394"/>
        <end position="414"/>
    </location>
</feature>
<dbReference type="EMBL" id="HG794546">
    <property type="protein sequence ID" value="CDK99780.1"/>
    <property type="molecule type" value="Genomic_DNA"/>
</dbReference>
<name>V6F2Q0_MAGGM</name>
<gene>
    <name evidence="14" type="ordered locus">MGMSRv2__2565</name>
</gene>
<feature type="transmembrane region" description="Helical" evidence="11">
    <location>
        <begin position="216"/>
        <end position="237"/>
    </location>
</feature>
<evidence type="ECO:0000256" key="7">
    <source>
        <dbReference type="ARBA" id="ARBA00023065"/>
    </source>
</evidence>
<dbReference type="InterPro" id="IPR045016">
    <property type="entry name" value="NhaD-like"/>
</dbReference>
<feature type="signal peptide" evidence="12">
    <location>
        <begin position="1"/>
        <end position="20"/>
    </location>
</feature>
<organism evidence="14 15">
    <name type="scientific">Magnetospirillum gryphiswaldense (strain DSM 6361 / JCM 21280 / NBRC 15271 / MSR-1)</name>
    <dbReference type="NCBI Taxonomy" id="431944"/>
    <lineage>
        <taxon>Bacteria</taxon>
        <taxon>Pseudomonadati</taxon>
        <taxon>Pseudomonadota</taxon>
        <taxon>Alphaproteobacteria</taxon>
        <taxon>Rhodospirillales</taxon>
        <taxon>Rhodospirillaceae</taxon>
        <taxon>Magnetospirillum</taxon>
    </lineage>
</organism>
<dbReference type="KEGG" id="mgy:MGMSRv2__2565"/>
<feature type="chain" id="PRO_5004745374" evidence="12">
    <location>
        <begin position="21"/>
        <end position="457"/>
    </location>
</feature>
<dbReference type="PANTHER" id="PTHR43269">
    <property type="entry name" value="SODIUM/PROTON ANTIPORTER 1-RELATED"/>
    <property type="match status" value="1"/>
</dbReference>
<dbReference type="PANTHER" id="PTHR43269:SF2">
    <property type="entry name" value="SODIUM_PROTON ANTIPORTER 1-RELATED"/>
    <property type="match status" value="1"/>
</dbReference>
<feature type="transmembrane region" description="Helical" evidence="11">
    <location>
        <begin position="434"/>
        <end position="452"/>
    </location>
</feature>
<dbReference type="GO" id="GO:0016020">
    <property type="term" value="C:membrane"/>
    <property type="evidence" value="ECO:0007669"/>
    <property type="project" value="UniProtKB-SubCell"/>
</dbReference>
<feature type="transmembrane region" description="Helical" evidence="11">
    <location>
        <begin position="176"/>
        <end position="196"/>
    </location>
</feature>
<keyword evidence="12" id="KW-0732">Signal</keyword>
<dbReference type="STRING" id="1430440.MGMSRv2__2565"/>
<evidence type="ECO:0000313" key="14">
    <source>
        <dbReference type="EMBL" id="CDK99780.1"/>
    </source>
</evidence>
<dbReference type="GO" id="GO:0015297">
    <property type="term" value="F:antiporter activity"/>
    <property type="evidence" value="ECO:0007669"/>
    <property type="project" value="UniProtKB-KW"/>
</dbReference>
<feature type="transmembrane region" description="Helical" evidence="11">
    <location>
        <begin position="327"/>
        <end position="348"/>
    </location>
</feature>
<comment type="similarity">
    <text evidence="10">Belongs to the NhaD Na(+)/H(+) (TC 2.A.62) antiporter family.</text>
</comment>
<feature type="transmembrane region" description="Helical" evidence="11">
    <location>
        <begin position="92"/>
        <end position="114"/>
    </location>
</feature>
<dbReference type="NCBIfam" id="NF038006">
    <property type="entry name" value="NhaD_1"/>
    <property type="match status" value="1"/>
</dbReference>
<dbReference type="eggNOG" id="COG1055">
    <property type="taxonomic scope" value="Bacteria"/>
</dbReference>
<evidence type="ECO:0000256" key="11">
    <source>
        <dbReference type="SAM" id="Phobius"/>
    </source>
</evidence>
<protein>
    <submittedName>
        <fullName evidence="14">Uncharacterized transporter Rv2684/MT2758</fullName>
    </submittedName>
</protein>
<dbReference type="Proteomes" id="UP000018922">
    <property type="component" value="Chromosome I"/>
</dbReference>
<accession>V6F2Q0</accession>
<feature type="transmembrane region" description="Helical" evidence="11">
    <location>
        <begin position="30"/>
        <end position="50"/>
    </location>
</feature>
<dbReference type="InterPro" id="IPR004680">
    <property type="entry name" value="Cit_transptr-like_dom"/>
</dbReference>
<keyword evidence="2" id="KW-0813">Transport</keyword>
<evidence type="ECO:0000256" key="9">
    <source>
        <dbReference type="ARBA" id="ARBA00023201"/>
    </source>
</evidence>
<feature type="domain" description="Citrate transporter-like" evidence="13">
    <location>
        <begin position="38"/>
        <end position="402"/>
    </location>
</feature>
<keyword evidence="4 11" id="KW-0812">Transmembrane</keyword>
<keyword evidence="5 11" id="KW-1133">Transmembrane helix</keyword>